<evidence type="ECO:0000256" key="3">
    <source>
        <dbReference type="ARBA" id="ARBA00034247"/>
    </source>
</evidence>
<protein>
    <recommendedName>
        <fullName evidence="2">diguanylate cyclase</fullName>
        <ecNumber evidence="2">2.7.7.65</ecNumber>
    </recommendedName>
</protein>
<dbReference type="PANTHER" id="PTHR45138">
    <property type="entry name" value="REGULATORY COMPONENTS OF SENSORY TRANSDUCTION SYSTEM"/>
    <property type="match status" value="1"/>
</dbReference>
<dbReference type="InterPro" id="IPR050469">
    <property type="entry name" value="Diguanylate_Cyclase"/>
</dbReference>
<name>A0ABS6LHI7_9GAMM</name>
<comment type="caution">
    <text evidence="6">The sequence shown here is derived from an EMBL/GenBank/DDBJ whole genome shotgun (WGS) entry which is preliminary data.</text>
</comment>
<sequence>MDQVITSLNSLYMNICVTYASLVFFYFFLSSDSPLGPKSPVHKRILFGLLCGAVAAYLDHDLFRLSDSVYYSFEMIPLVICVFYVGWLSVLCAFVLKFFLTGMFTIDNLFVMVMIAGICYFRPWKDNNIKTFAIAISIVLVIRLLVSVPYLDSWATIWRSLTYQLVTLFSLFICYHGLGGKFRYVSEFFREKENSSMDFLTKTFNRMGLEEHLKAMQKNHRAFGLAMLDIDFFKKVNDTYGHVVGDDVLVRVANVARMMLRNDDVLARFGGEEFVILIASGNVYECVKCCERIRRAVEKTVFTSAEGSPFHITVSLGVASYQPAKSLQENIMVADGALYHSKQTGRNKTTSV</sequence>
<evidence type="ECO:0000256" key="1">
    <source>
        <dbReference type="ARBA" id="ARBA00004665"/>
    </source>
</evidence>
<evidence type="ECO:0000259" key="5">
    <source>
        <dbReference type="PROSITE" id="PS50887"/>
    </source>
</evidence>
<dbReference type="PANTHER" id="PTHR45138:SF9">
    <property type="entry name" value="DIGUANYLATE CYCLASE DGCM-RELATED"/>
    <property type="match status" value="1"/>
</dbReference>
<evidence type="ECO:0000256" key="2">
    <source>
        <dbReference type="ARBA" id="ARBA00012528"/>
    </source>
</evidence>
<dbReference type="PROSITE" id="PS50887">
    <property type="entry name" value="GGDEF"/>
    <property type="match status" value="1"/>
</dbReference>
<feature type="transmembrane region" description="Helical" evidence="4">
    <location>
        <begin position="132"/>
        <end position="151"/>
    </location>
</feature>
<dbReference type="RefSeq" id="WP_217149902.1">
    <property type="nucleotide sequence ID" value="NZ_JAFMOY010000128.1"/>
</dbReference>
<dbReference type="EC" id="2.7.7.65" evidence="2"/>
<feature type="transmembrane region" description="Helical" evidence="4">
    <location>
        <begin position="157"/>
        <end position="178"/>
    </location>
</feature>
<evidence type="ECO:0000313" key="7">
    <source>
        <dbReference type="Proteomes" id="UP000739284"/>
    </source>
</evidence>
<evidence type="ECO:0000313" key="6">
    <source>
        <dbReference type="EMBL" id="MBU9846320.1"/>
    </source>
</evidence>
<gene>
    <name evidence="6" type="ORF">J1784_15010</name>
</gene>
<feature type="transmembrane region" description="Helical" evidence="4">
    <location>
        <begin position="12"/>
        <end position="29"/>
    </location>
</feature>
<feature type="transmembrane region" description="Helical" evidence="4">
    <location>
        <begin position="102"/>
        <end position="120"/>
    </location>
</feature>
<feature type="domain" description="GGDEF" evidence="5">
    <location>
        <begin position="221"/>
        <end position="352"/>
    </location>
</feature>
<accession>A0ABS6LHI7</accession>
<comment type="pathway">
    <text evidence="1">Purine metabolism; 3',5'-cyclic di-GMP biosynthesis.</text>
</comment>
<keyword evidence="4" id="KW-1133">Transmembrane helix</keyword>
<dbReference type="SMART" id="SM00267">
    <property type="entry name" value="GGDEF"/>
    <property type="match status" value="1"/>
</dbReference>
<evidence type="ECO:0000256" key="4">
    <source>
        <dbReference type="SAM" id="Phobius"/>
    </source>
</evidence>
<dbReference type="CDD" id="cd01949">
    <property type="entry name" value="GGDEF"/>
    <property type="match status" value="1"/>
</dbReference>
<reference evidence="6 7" key="1">
    <citation type="submission" date="2021-03" db="EMBL/GenBank/DDBJ databases">
        <title>Five novel Rahnella species.</title>
        <authorList>
            <person name="Brady C."/>
            <person name="Asselin J."/>
            <person name="Beer S."/>
            <person name="Bruberg M.B."/>
            <person name="Crampton B."/>
            <person name="Venter S."/>
            <person name="Arnold D."/>
            <person name="Denman S."/>
        </authorList>
    </citation>
    <scope>NUCLEOTIDE SEQUENCE [LARGE SCALE GENOMIC DNA]</scope>
    <source>
        <strain evidence="6 7">FRB 231</strain>
    </source>
</reference>
<comment type="catalytic activity">
    <reaction evidence="3">
        <text>2 GTP = 3',3'-c-di-GMP + 2 diphosphate</text>
        <dbReference type="Rhea" id="RHEA:24898"/>
        <dbReference type="ChEBI" id="CHEBI:33019"/>
        <dbReference type="ChEBI" id="CHEBI:37565"/>
        <dbReference type="ChEBI" id="CHEBI:58805"/>
        <dbReference type="EC" id="2.7.7.65"/>
    </reaction>
</comment>
<keyword evidence="4" id="KW-0812">Transmembrane</keyword>
<organism evidence="6 7">
    <name type="scientific">Rahnella ecdela</name>
    <dbReference type="NCBI Taxonomy" id="2816250"/>
    <lineage>
        <taxon>Bacteria</taxon>
        <taxon>Pseudomonadati</taxon>
        <taxon>Pseudomonadota</taxon>
        <taxon>Gammaproteobacteria</taxon>
        <taxon>Enterobacterales</taxon>
        <taxon>Yersiniaceae</taxon>
        <taxon>Rahnella</taxon>
    </lineage>
</organism>
<feature type="transmembrane region" description="Helical" evidence="4">
    <location>
        <begin position="70"/>
        <end position="96"/>
    </location>
</feature>
<keyword evidence="4" id="KW-0472">Membrane</keyword>
<dbReference type="InterPro" id="IPR000160">
    <property type="entry name" value="GGDEF_dom"/>
</dbReference>
<dbReference type="EMBL" id="JAFMOY010000128">
    <property type="protein sequence ID" value="MBU9846320.1"/>
    <property type="molecule type" value="Genomic_DNA"/>
</dbReference>
<dbReference type="Proteomes" id="UP000739284">
    <property type="component" value="Unassembled WGS sequence"/>
</dbReference>
<dbReference type="Pfam" id="PF00990">
    <property type="entry name" value="GGDEF"/>
    <property type="match status" value="1"/>
</dbReference>
<proteinExistence type="predicted"/>
<dbReference type="NCBIfam" id="TIGR00254">
    <property type="entry name" value="GGDEF"/>
    <property type="match status" value="1"/>
</dbReference>
<keyword evidence="7" id="KW-1185">Reference proteome</keyword>